<dbReference type="InterPro" id="IPR036291">
    <property type="entry name" value="NAD(P)-bd_dom_sf"/>
</dbReference>
<proteinExistence type="inferred from homology"/>
<evidence type="ECO:0000259" key="7">
    <source>
        <dbReference type="Pfam" id="PF21252"/>
    </source>
</evidence>
<evidence type="ECO:0000256" key="5">
    <source>
        <dbReference type="ARBA" id="ARBA00023295"/>
    </source>
</evidence>
<dbReference type="InterPro" id="IPR049303">
    <property type="entry name" value="Glyco_hydro_109_C"/>
</dbReference>
<comment type="similarity">
    <text evidence="2">Belongs to the Gfo/Idh/MocA family. Glycosyl hydrolase 109 subfamily.</text>
</comment>
<dbReference type="RefSeq" id="WP_204819659.1">
    <property type="nucleotide sequence ID" value="NZ_JANHOF010000038.1"/>
</dbReference>
<evidence type="ECO:0000259" key="6">
    <source>
        <dbReference type="Pfam" id="PF01408"/>
    </source>
</evidence>
<feature type="domain" description="Gfo/Idh/MocA-like oxidoreductase N-terminal" evidence="6">
    <location>
        <begin position="5"/>
        <end position="118"/>
    </location>
</feature>
<sequence>MKKVKVGIVGARGLSTLLGFQSCPDAEVVALCDLDQSLLKEASARHNIPNTYRVYEDMLDSDIDAVVVSSPMQLHVPQTLAALDAGKHVLSEVTAGVTMDELWWLKQAVEKYGKVYMMAENYCYIPENQLINNMVEQGLFGNVYFGEGEYLHDIKSLAVGYNRPTTGSASSRASWRQYWQLGKRGAFYPTHSLGPVMKWFKNDRIKSVTCLGTGWHTAPELRQEDTTVTLCQLESGKLIKLRIDCISARPHNMSYYTLQGTKGCYEAPRGLGDQHKIWLASDNNGSDHPEWRPLKDFYDYLPDRYKNVTDEQRAAGHWGGDYFIVQDFVDAITKNAKPAIDVYEACEWTAVALLSELSVMNGGKTMEMPDFRNSSSYQDQIIKL</sequence>
<comment type="caution">
    <text evidence="8">The sequence shown here is derived from an EMBL/GenBank/DDBJ whole genome shotgun (WGS) entry which is preliminary data.</text>
</comment>
<feature type="domain" description="Glycosyl hydrolase 109 C-terminal" evidence="7">
    <location>
        <begin position="133"/>
        <end position="209"/>
    </location>
</feature>
<accession>A0ABV6J745</accession>
<dbReference type="PROSITE" id="PS51257">
    <property type="entry name" value="PROKAR_LIPOPROTEIN"/>
    <property type="match status" value="1"/>
</dbReference>
<evidence type="ECO:0000313" key="9">
    <source>
        <dbReference type="Proteomes" id="UP001589818"/>
    </source>
</evidence>
<organism evidence="8 9">
    <name type="scientific">Paenibacillus mendelii</name>
    <dbReference type="NCBI Taxonomy" id="206163"/>
    <lineage>
        <taxon>Bacteria</taxon>
        <taxon>Bacillati</taxon>
        <taxon>Bacillota</taxon>
        <taxon>Bacilli</taxon>
        <taxon>Bacillales</taxon>
        <taxon>Paenibacillaceae</taxon>
        <taxon>Paenibacillus</taxon>
    </lineage>
</organism>
<evidence type="ECO:0000256" key="4">
    <source>
        <dbReference type="ARBA" id="ARBA00023002"/>
    </source>
</evidence>
<evidence type="ECO:0000256" key="2">
    <source>
        <dbReference type="ARBA" id="ARBA00009329"/>
    </source>
</evidence>
<comment type="cofactor">
    <cofactor evidence="1">
        <name>NAD(+)</name>
        <dbReference type="ChEBI" id="CHEBI:57540"/>
    </cofactor>
</comment>
<dbReference type="Pfam" id="PF01408">
    <property type="entry name" value="GFO_IDH_MocA"/>
    <property type="match status" value="1"/>
</dbReference>
<evidence type="ECO:0000313" key="8">
    <source>
        <dbReference type="EMBL" id="MFC0391703.1"/>
    </source>
</evidence>
<dbReference type="SUPFAM" id="SSF55347">
    <property type="entry name" value="Glyceraldehyde-3-phosphate dehydrogenase-like, C-terminal domain"/>
    <property type="match status" value="1"/>
</dbReference>
<keyword evidence="5" id="KW-0326">Glycosidase</keyword>
<dbReference type="PANTHER" id="PTHR43818">
    <property type="entry name" value="BCDNA.GH03377"/>
    <property type="match status" value="1"/>
</dbReference>
<dbReference type="InterPro" id="IPR000683">
    <property type="entry name" value="Gfo/Idh/MocA-like_OxRdtase_N"/>
</dbReference>
<dbReference type="InterPro" id="IPR050463">
    <property type="entry name" value="Gfo/Idh/MocA_oxidrdct_glycsds"/>
</dbReference>
<evidence type="ECO:0000256" key="1">
    <source>
        <dbReference type="ARBA" id="ARBA00001911"/>
    </source>
</evidence>
<protein>
    <submittedName>
        <fullName evidence="8">Gfo/Idh/MocA family protein</fullName>
    </submittedName>
</protein>
<reference evidence="8 9" key="1">
    <citation type="submission" date="2024-09" db="EMBL/GenBank/DDBJ databases">
        <authorList>
            <person name="Sun Q."/>
            <person name="Mori K."/>
        </authorList>
    </citation>
    <scope>NUCLEOTIDE SEQUENCE [LARGE SCALE GENOMIC DNA]</scope>
    <source>
        <strain evidence="8 9">CCM 4839</strain>
    </source>
</reference>
<dbReference type="Proteomes" id="UP001589818">
    <property type="component" value="Unassembled WGS sequence"/>
</dbReference>
<evidence type="ECO:0000256" key="3">
    <source>
        <dbReference type="ARBA" id="ARBA00022801"/>
    </source>
</evidence>
<keyword evidence="4" id="KW-0560">Oxidoreductase</keyword>
<dbReference type="SUPFAM" id="SSF51735">
    <property type="entry name" value="NAD(P)-binding Rossmann-fold domains"/>
    <property type="match status" value="1"/>
</dbReference>
<dbReference type="Pfam" id="PF21252">
    <property type="entry name" value="Glyco_hydro_109_C"/>
    <property type="match status" value="1"/>
</dbReference>
<keyword evidence="3" id="KW-0378">Hydrolase</keyword>
<gene>
    <name evidence="8" type="ORF">ACFFJ8_09995</name>
</gene>
<dbReference type="PANTHER" id="PTHR43818:SF11">
    <property type="entry name" value="BCDNA.GH03377"/>
    <property type="match status" value="1"/>
</dbReference>
<dbReference type="EMBL" id="JBHLVF010000011">
    <property type="protein sequence ID" value="MFC0391703.1"/>
    <property type="molecule type" value="Genomic_DNA"/>
</dbReference>
<name>A0ABV6J745_9BACL</name>
<dbReference type="Gene3D" id="3.30.360.10">
    <property type="entry name" value="Dihydrodipicolinate Reductase, domain 2"/>
    <property type="match status" value="1"/>
</dbReference>
<keyword evidence="9" id="KW-1185">Reference proteome</keyword>
<dbReference type="Gene3D" id="3.40.50.720">
    <property type="entry name" value="NAD(P)-binding Rossmann-like Domain"/>
    <property type="match status" value="1"/>
</dbReference>